<dbReference type="Proteomes" id="UP001174210">
    <property type="component" value="Unassembled WGS sequence"/>
</dbReference>
<proteinExistence type="predicted"/>
<dbReference type="Gene3D" id="3.40.50.720">
    <property type="entry name" value="NAD(P)-binding Rossmann-like Domain"/>
    <property type="match status" value="1"/>
</dbReference>
<keyword evidence="3" id="KW-1185">Reference proteome</keyword>
<dbReference type="EMBL" id="JAROCB010000002">
    <property type="protein sequence ID" value="MDN4596841.1"/>
    <property type="molecule type" value="Genomic_DNA"/>
</dbReference>
<dbReference type="InterPro" id="IPR051207">
    <property type="entry name" value="ComplexI_NDUFA9_subunit"/>
</dbReference>
<dbReference type="InterPro" id="IPR036291">
    <property type="entry name" value="NAD(P)-bd_dom_sf"/>
</dbReference>
<feature type="domain" description="NAD(P)-binding" evidence="1">
    <location>
        <begin position="7"/>
        <end position="134"/>
    </location>
</feature>
<dbReference type="SUPFAM" id="SSF51735">
    <property type="entry name" value="NAD(P)-binding Rossmann-fold domains"/>
    <property type="match status" value="1"/>
</dbReference>
<organism evidence="2 3">
    <name type="scientific">Leifsonia virtsii</name>
    <dbReference type="NCBI Taxonomy" id="3035915"/>
    <lineage>
        <taxon>Bacteria</taxon>
        <taxon>Bacillati</taxon>
        <taxon>Actinomycetota</taxon>
        <taxon>Actinomycetes</taxon>
        <taxon>Micrococcales</taxon>
        <taxon>Microbacteriaceae</taxon>
        <taxon>Leifsonia</taxon>
    </lineage>
</organism>
<evidence type="ECO:0000259" key="1">
    <source>
        <dbReference type="Pfam" id="PF13460"/>
    </source>
</evidence>
<evidence type="ECO:0000313" key="3">
    <source>
        <dbReference type="Proteomes" id="UP001174210"/>
    </source>
</evidence>
<comment type="caution">
    <text evidence="2">The sequence shown here is derived from an EMBL/GenBank/DDBJ whole genome shotgun (WGS) entry which is preliminary data.</text>
</comment>
<dbReference type="InterPro" id="IPR016040">
    <property type="entry name" value="NAD(P)-bd_dom"/>
</dbReference>
<dbReference type="Pfam" id="PF13460">
    <property type="entry name" value="NAD_binding_10"/>
    <property type="match status" value="1"/>
</dbReference>
<name>A0ABT8IVJ9_9MICO</name>
<gene>
    <name evidence="2" type="ORF">P5G59_06805</name>
</gene>
<reference evidence="2" key="1">
    <citation type="submission" date="2023-03" db="EMBL/GenBank/DDBJ databases">
        <title>MT1 and MT2 Draft Genomes of Novel Species.</title>
        <authorList>
            <person name="Venkateswaran K."/>
        </authorList>
    </citation>
    <scope>NUCLEOTIDE SEQUENCE</scope>
    <source>
        <strain evidence="2">F6_8S_P_1A</strain>
    </source>
</reference>
<dbReference type="RefSeq" id="WP_301217241.1">
    <property type="nucleotide sequence ID" value="NZ_JAROCB010000002.1"/>
</dbReference>
<sequence>MRIAIAGGNGTVGRWATAAAADRGHEVLVLSRRTGHDLETGDGLAPALVGVDALIDVTSLSSTSKKRSVEFFEKVTRNLLDAETASGVGHYIALSIVGIDDIDASYYGGKLAQERAVTGGDVPWSILRAAQFHEFAEQVLVRGAVGPLAAVPTALIRPVAAREVGARLVDIAETGPAGRTRDLVGPEDERLIDLVRRMLAHDGVKRPTIEITLPGLYWKAIASGVLRGTPGADQGSITFDEWLDLDHRP</sequence>
<protein>
    <submittedName>
        <fullName evidence="2">NAD(P)H-binding protein</fullName>
    </submittedName>
</protein>
<accession>A0ABT8IVJ9</accession>
<dbReference type="PANTHER" id="PTHR12126:SF11">
    <property type="entry name" value="NADH DEHYDROGENASE [UBIQUINONE] 1 ALPHA SUBCOMPLEX SUBUNIT 9, MITOCHONDRIAL"/>
    <property type="match status" value="1"/>
</dbReference>
<dbReference type="PANTHER" id="PTHR12126">
    <property type="entry name" value="NADH-UBIQUINONE OXIDOREDUCTASE 39 KDA SUBUNIT-RELATED"/>
    <property type="match status" value="1"/>
</dbReference>
<evidence type="ECO:0000313" key="2">
    <source>
        <dbReference type="EMBL" id="MDN4596841.1"/>
    </source>
</evidence>